<feature type="transmembrane region" description="Helical" evidence="1">
    <location>
        <begin position="34"/>
        <end position="50"/>
    </location>
</feature>
<proteinExistence type="predicted"/>
<dbReference type="EMBL" id="JAZAQF010000057">
    <property type="protein sequence ID" value="MFG3817818.1"/>
    <property type="molecule type" value="Genomic_DNA"/>
</dbReference>
<comment type="caution">
    <text evidence="2">The sequence shown here is derived from an EMBL/GenBank/DDBJ whole genome shotgun (WGS) entry which is preliminary data.</text>
</comment>
<sequence>MQPEQKDLVTGVISAAVGAGVAVSFAVAFGQSPWIAMGITAFSAGVALLVDRTGLM</sequence>
<evidence type="ECO:0000313" key="2">
    <source>
        <dbReference type="EMBL" id="MFG3817818.1"/>
    </source>
</evidence>
<protein>
    <submittedName>
        <fullName evidence="2">Uncharacterized protein</fullName>
    </submittedName>
</protein>
<keyword evidence="3" id="KW-1185">Reference proteome</keyword>
<gene>
    <name evidence="2" type="ORF">VPK24_09240</name>
</gene>
<organism evidence="2 3">
    <name type="scientific">Limnothrix redekei LRLZ20PSL1</name>
    <dbReference type="NCBI Taxonomy" id="3112953"/>
    <lineage>
        <taxon>Bacteria</taxon>
        <taxon>Bacillati</taxon>
        <taxon>Cyanobacteriota</taxon>
        <taxon>Cyanophyceae</taxon>
        <taxon>Pseudanabaenales</taxon>
        <taxon>Pseudanabaenaceae</taxon>
        <taxon>Limnothrix</taxon>
    </lineage>
</organism>
<evidence type="ECO:0000256" key="1">
    <source>
        <dbReference type="SAM" id="Phobius"/>
    </source>
</evidence>
<dbReference type="RefSeq" id="WP_190355568.1">
    <property type="nucleotide sequence ID" value="NZ_JAZAQF010000057.1"/>
</dbReference>
<accession>A0ABW7CCT8</accession>
<evidence type="ECO:0000313" key="3">
    <source>
        <dbReference type="Proteomes" id="UP001604335"/>
    </source>
</evidence>
<reference evidence="3" key="1">
    <citation type="journal article" date="2024" name="Algal Res.">
        <title>Biochemical, toxicological and genomic investigation of a high-biomass producing Limnothrix strain isolated from Italian shallow drinking water reservoir.</title>
        <authorList>
            <person name="Simonazzi M."/>
            <person name="Shishido T.K."/>
            <person name="Delbaje E."/>
            <person name="Wahlsten M."/>
            <person name="Fewer D.P."/>
            <person name="Sivonen K."/>
            <person name="Pezzolesi L."/>
            <person name="Pistocchi R."/>
        </authorList>
    </citation>
    <scope>NUCLEOTIDE SEQUENCE [LARGE SCALE GENOMIC DNA]</scope>
    <source>
        <strain evidence="3">LRLZ20PSL1</strain>
    </source>
</reference>
<feature type="transmembrane region" description="Helical" evidence="1">
    <location>
        <begin position="7"/>
        <end position="28"/>
    </location>
</feature>
<name>A0ABW7CCT8_9CYAN</name>
<dbReference type="Proteomes" id="UP001604335">
    <property type="component" value="Unassembled WGS sequence"/>
</dbReference>
<keyword evidence="1" id="KW-0812">Transmembrane</keyword>
<keyword evidence="1" id="KW-0472">Membrane</keyword>
<keyword evidence="1" id="KW-1133">Transmembrane helix</keyword>